<dbReference type="SFLD" id="SFLDS00003">
    <property type="entry name" value="Haloacid_Dehalogenase"/>
    <property type="match status" value="1"/>
</dbReference>
<dbReference type="Proteomes" id="UP000799302">
    <property type="component" value="Unassembled WGS sequence"/>
</dbReference>
<evidence type="ECO:0000313" key="1">
    <source>
        <dbReference type="EMBL" id="KAF2668199.1"/>
    </source>
</evidence>
<dbReference type="GO" id="GO:0006206">
    <property type="term" value="P:pyrimidine nucleobase metabolic process"/>
    <property type="evidence" value="ECO:0007669"/>
    <property type="project" value="TreeGrafter"/>
</dbReference>
<dbReference type="Gene3D" id="3.40.50.1000">
    <property type="entry name" value="HAD superfamily/HAD-like"/>
    <property type="match status" value="1"/>
</dbReference>
<dbReference type="OrthoDB" id="1065058at2759"/>
<organism evidence="1 2">
    <name type="scientific">Microthyrium microscopicum</name>
    <dbReference type="NCBI Taxonomy" id="703497"/>
    <lineage>
        <taxon>Eukaryota</taxon>
        <taxon>Fungi</taxon>
        <taxon>Dikarya</taxon>
        <taxon>Ascomycota</taxon>
        <taxon>Pezizomycotina</taxon>
        <taxon>Dothideomycetes</taxon>
        <taxon>Dothideomycetes incertae sedis</taxon>
        <taxon>Microthyriales</taxon>
        <taxon>Microthyriaceae</taxon>
        <taxon>Microthyrium</taxon>
    </lineage>
</organism>
<reference evidence="1" key="1">
    <citation type="journal article" date="2020" name="Stud. Mycol.">
        <title>101 Dothideomycetes genomes: a test case for predicting lifestyles and emergence of pathogens.</title>
        <authorList>
            <person name="Haridas S."/>
            <person name="Albert R."/>
            <person name="Binder M."/>
            <person name="Bloem J."/>
            <person name="Labutti K."/>
            <person name="Salamov A."/>
            <person name="Andreopoulos B."/>
            <person name="Baker S."/>
            <person name="Barry K."/>
            <person name="Bills G."/>
            <person name="Bluhm B."/>
            <person name="Cannon C."/>
            <person name="Castanera R."/>
            <person name="Culley D."/>
            <person name="Daum C."/>
            <person name="Ezra D."/>
            <person name="Gonzalez J."/>
            <person name="Henrissat B."/>
            <person name="Kuo A."/>
            <person name="Liang C."/>
            <person name="Lipzen A."/>
            <person name="Lutzoni F."/>
            <person name="Magnuson J."/>
            <person name="Mondo S."/>
            <person name="Nolan M."/>
            <person name="Ohm R."/>
            <person name="Pangilinan J."/>
            <person name="Park H.-J."/>
            <person name="Ramirez L."/>
            <person name="Alfaro M."/>
            <person name="Sun H."/>
            <person name="Tritt A."/>
            <person name="Yoshinaga Y."/>
            <person name="Zwiers L.-H."/>
            <person name="Turgeon B."/>
            <person name="Goodwin S."/>
            <person name="Spatafora J."/>
            <person name="Crous P."/>
            <person name="Grigoriev I."/>
        </authorList>
    </citation>
    <scope>NUCLEOTIDE SEQUENCE</scope>
    <source>
        <strain evidence="1">CBS 115976</strain>
    </source>
</reference>
<evidence type="ECO:0000313" key="2">
    <source>
        <dbReference type="Proteomes" id="UP000799302"/>
    </source>
</evidence>
<dbReference type="GO" id="GO:0008252">
    <property type="term" value="F:nucleotidase activity"/>
    <property type="evidence" value="ECO:0007669"/>
    <property type="project" value="TreeGrafter"/>
</dbReference>
<gene>
    <name evidence="1" type="ORF">BT63DRAFT_455829</name>
</gene>
<dbReference type="InterPro" id="IPR023214">
    <property type="entry name" value="HAD_sf"/>
</dbReference>
<dbReference type="AlphaFoldDB" id="A0A6A6U7G9"/>
<dbReference type="Pfam" id="PF00702">
    <property type="entry name" value="Hydrolase"/>
    <property type="match status" value="1"/>
</dbReference>
<dbReference type="EMBL" id="MU004236">
    <property type="protein sequence ID" value="KAF2668199.1"/>
    <property type="molecule type" value="Genomic_DNA"/>
</dbReference>
<dbReference type="SFLD" id="SFLDG01132">
    <property type="entry name" value="C1.5.3:_5'-Nucleotidase_Like"/>
    <property type="match status" value="1"/>
</dbReference>
<dbReference type="SFLD" id="SFLDG01129">
    <property type="entry name" value="C1.5:_HAD__Beta-PGM__Phosphata"/>
    <property type="match status" value="1"/>
</dbReference>
<dbReference type="NCBIfam" id="TIGR01993">
    <property type="entry name" value="Pyr-5-nucltdase"/>
    <property type="match status" value="1"/>
</dbReference>
<accession>A0A6A6U7G9</accession>
<dbReference type="InterPro" id="IPR006439">
    <property type="entry name" value="HAD-SF_hydro_IA"/>
</dbReference>
<dbReference type="InterPro" id="IPR010237">
    <property type="entry name" value="Pyr-5-nucltdase"/>
</dbReference>
<protein>
    <submittedName>
        <fullName evidence="1">Pyrimidine 5'-nucleotidase</fullName>
    </submittedName>
</protein>
<name>A0A6A6U7G9_9PEZI</name>
<dbReference type="InterPro" id="IPR036412">
    <property type="entry name" value="HAD-like_sf"/>
</dbReference>
<dbReference type="Gene3D" id="1.10.150.450">
    <property type="match status" value="1"/>
</dbReference>
<proteinExistence type="predicted"/>
<sequence length="231" mass="26624">MPKPTAGRKVLFMDIDNCLYSKSLDIQILMGDLIDDYFQTHLELTRQDAFDLHKKYYQEYGLAIKGLVLNHHVDALDFNAKVDDALPLEDILEPNPQLRKLLEDIDTAKVKLWLLTNAYKTHGMRVVKLLGIDDLFEGITYCDYGAEVFLAKPQEEMWVKAMKEAQVESKEDCYFVDDSYLNAAASQRYGWTTAHLIEPSEKKLPRTPASAHQIRSLEELRTIFPDFFKTS</sequence>
<dbReference type="GO" id="GO:0009166">
    <property type="term" value="P:nucleotide catabolic process"/>
    <property type="evidence" value="ECO:0007669"/>
    <property type="project" value="TreeGrafter"/>
</dbReference>
<keyword evidence="2" id="KW-1185">Reference proteome</keyword>
<dbReference type="PANTHER" id="PTHR47438">
    <property type="entry name" value="PHOSPHATE METABOLISM PROTEIN 8-RELATED"/>
    <property type="match status" value="1"/>
</dbReference>
<dbReference type="SUPFAM" id="SSF56784">
    <property type="entry name" value="HAD-like"/>
    <property type="match status" value="1"/>
</dbReference>
<dbReference type="InterPro" id="IPR052791">
    <property type="entry name" value="SSM1_domain"/>
</dbReference>
<dbReference type="PANTHER" id="PTHR47438:SF1">
    <property type="entry name" value="PHOSPHATE METABOLISM PROTEIN 8-RELATED"/>
    <property type="match status" value="1"/>
</dbReference>
<dbReference type="NCBIfam" id="TIGR01509">
    <property type="entry name" value="HAD-SF-IA-v3"/>
    <property type="match status" value="1"/>
</dbReference>